<dbReference type="GO" id="GO:0046922">
    <property type="term" value="F:peptide-O-fucosyltransferase activity"/>
    <property type="evidence" value="ECO:0007669"/>
    <property type="project" value="InterPro"/>
</dbReference>
<comment type="caution">
    <text evidence="9">The sequence shown here is derived from an EMBL/GenBank/DDBJ whole genome shotgun (WGS) entry which is preliminary data.</text>
</comment>
<evidence type="ECO:0000256" key="7">
    <source>
        <dbReference type="ARBA" id="ARBA00025803"/>
    </source>
</evidence>
<evidence type="ECO:0000256" key="3">
    <source>
        <dbReference type="ARBA" id="ARBA00022679"/>
    </source>
</evidence>
<keyword evidence="10" id="KW-1185">Reference proteome</keyword>
<gene>
    <name evidence="9" type="ORF">AB1Y20_003370</name>
</gene>
<dbReference type="Gene3D" id="3.40.50.11340">
    <property type="match status" value="1"/>
</dbReference>
<keyword evidence="3" id="KW-0808">Transferase</keyword>
<evidence type="ECO:0000313" key="9">
    <source>
        <dbReference type="EMBL" id="KAL1519105.1"/>
    </source>
</evidence>
<evidence type="ECO:0000256" key="6">
    <source>
        <dbReference type="ARBA" id="ARBA00023277"/>
    </source>
</evidence>
<reference evidence="9 10" key="1">
    <citation type="journal article" date="2024" name="Science">
        <title>Giant polyketide synthase enzymes in the biosynthesis of giant marine polyether toxins.</title>
        <authorList>
            <person name="Fallon T.R."/>
            <person name="Shende V.V."/>
            <person name="Wierzbicki I.H."/>
            <person name="Pendleton A.L."/>
            <person name="Watervoot N.F."/>
            <person name="Auber R.P."/>
            <person name="Gonzalez D.J."/>
            <person name="Wisecaver J.H."/>
            <person name="Moore B.S."/>
        </authorList>
    </citation>
    <scope>NUCLEOTIDE SEQUENCE [LARGE SCALE GENOMIC DNA]</scope>
    <source>
        <strain evidence="9 10">12B1</strain>
    </source>
</reference>
<accession>A0AB34JAP7</accession>
<evidence type="ECO:0000313" key="10">
    <source>
        <dbReference type="Proteomes" id="UP001515480"/>
    </source>
</evidence>
<dbReference type="InterPro" id="IPR045130">
    <property type="entry name" value="OFUT2-like"/>
</dbReference>
<proteinExistence type="inferred from homology"/>
<organism evidence="9 10">
    <name type="scientific">Prymnesium parvum</name>
    <name type="common">Toxic golden alga</name>
    <dbReference type="NCBI Taxonomy" id="97485"/>
    <lineage>
        <taxon>Eukaryota</taxon>
        <taxon>Haptista</taxon>
        <taxon>Haptophyta</taxon>
        <taxon>Prymnesiophyceae</taxon>
        <taxon>Prymnesiales</taxon>
        <taxon>Prymnesiaceae</taxon>
        <taxon>Prymnesium</taxon>
    </lineage>
</organism>
<dbReference type="AlphaFoldDB" id="A0AB34JAP7"/>
<evidence type="ECO:0000256" key="2">
    <source>
        <dbReference type="ARBA" id="ARBA00004922"/>
    </source>
</evidence>
<dbReference type="Proteomes" id="UP001515480">
    <property type="component" value="Unassembled WGS sequence"/>
</dbReference>
<comment type="subcellular location">
    <subcellularLocation>
        <location evidence="1">Endoplasmic reticulum</location>
    </subcellularLocation>
</comment>
<comment type="similarity">
    <text evidence="7">Belongs to the glycosyltransferase 68 family.</text>
</comment>
<dbReference type="Gene3D" id="3.40.50.11350">
    <property type="match status" value="1"/>
</dbReference>
<sequence>MACEARDARLLLVTPCDPGNCHIYFSVQRRALPSAIALARRTGRTLVLPPFEWYDDQAQMFANKFIQTEAGRTPYFRRWSELFDLAPLRERMDVVEFAELLSDPSSTVLQIDRMIHNHGAQPSLTAPRLPGEVLSGPLFAEKRCKPSRHGLMANLSGWSESVQTLRGELYGQAVEVGEARCGVLNLVSRQHTFSSAAADVGRWLGDVRLAAIFNVGHHSHVRIDANDPFYSEALELSLRLLRPHPELAAEAARFVAGLGVEKRFIALHWRHGDWVDYELLVKPQSVVRQVNRAQMKLGCPSCVVFLMTNCRNASAMAELAELVPTLVSYVPWNERFAEEGPRLVIEQTIAAQAAEFVGSPRSAVTQFIESMRSHPFYLEH</sequence>
<evidence type="ECO:0000256" key="8">
    <source>
        <dbReference type="ARBA" id="ARBA00026232"/>
    </source>
</evidence>
<evidence type="ECO:0000256" key="4">
    <source>
        <dbReference type="ARBA" id="ARBA00022824"/>
    </source>
</evidence>
<comment type="pathway">
    <text evidence="2">Protein modification; protein glycosylation.</text>
</comment>
<name>A0AB34JAP7_PRYPA</name>
<dbReference type="GO" id="GO:0005783">
    <property type="term" value="C:endoplasmic reticulum"/>
    <property type="evidence" value="ECO:0007669"/>
    <property type="project" value="UniProtKB-SubCell"/>
</dbReference>
<protein>
    <recommendedName>
        <fullName evidence="8">GDP-fucose protein O-fucosyltransferase 2</fullName>
    </recommendedName>
</protein>
<dbReference type="PANTHER" id="PTHR13398">
    <property type="entry name" value="GDP-FUCOSE PROTEIN O-FUCOSYLTRANSFERASE 2"/>
    <property type="match status" value="1"/>
</dbReference>
<evidence type="ECO:0000256" key="5">
    <source>
        <dbReference type="ARBA" id="ARBA00023253"/>
    </source>
</evidence>
<keyword evidence="4" id="KW-0256">Endoplasmic reticulum</keyword>
<dbReference type="CDD" id="cd11296">
    <property type="entry name" value="O-FucT_like"/>
    <property type="match status" value="1"/>
</dbReference>
<dbReference type="InterPro" id="IPR019378">
    <property type="entry name" value="GDP-Fuc_O-FucTrfase"/>
</dbReference>
<dbReference type="GO" id="GO:0006004">
    <property type="term" value="P:fucose metabolic process"/>
    <property type="evidence" value="ECO:0007669"/>
    <property type="project" value="UniProtKB-KW"/>
</dbReference>
<evidence type="ECO:0000256" key="1">
    <source>
        <dbReference type="ARBA" id="ARBA00004240"/>
    </source>
</evidence>
<dbReference type="PANTHER" id="PTHR13398:SF0">
    <property type="entry name" value="GDP-FUCOSE PROTEIN O-FUCOSYLTRANSFERASE 2"/>
    <property type="match status" value="1"/>
</dbReference>
<dbReference type="Pfam" id="PF10250">
    <property type="entry name" value="O-FucT"/>
    <property type="match status" value="1"/>
</dbReference>
<keyword evidence="6" id="KW-0119">Carbohydrate metabolism</keyword>
<dbReference type="EMBL" id="JBGBPQ010000010">
    <property type="protein sequence ID" value="KAL1519105.1"/>
    <property type="molecule type" value="Genomic_DNA"/>
</dbReference>
<keyword evidence="5" id="KW-0294">Fucose metabolism</keyword>